<keyword evidence="3 14" id="KW-0813">Transport</keyword>
<feature type="domain" description="TonB-dependent receptor-like beta-barrel" evidence="17">
    <location>
        <begin position="320"/>
        <end position="778"/>
    </location>
</feature>
<evidence type="ECO:0000256" key="11">
    <source>
        <dbReference type="ARBA" id="ARBA00023136"/>
    </source>
</evidence>
<dbReference type="SUPFAM" id="SSF49464">
    <property type="entry name" value="Carboxypeptidase regulatory domain-like"/>
    <property type="match status" value="1"/>
</dbReference>
<keyword evidence="8" id="KW-0408">Iron</keyword>
<reference evidence="19 20" key="1">
    <citation type="submission" date="2018-09" db="EMBL/GenBank/DDBJ databases">
        <title>Genome sequencing of strain 6GH32-13.</title>
        <authorList>
            <person name="Weon H.-Y."/>
            <person name="Heo J."/>
            <person name="Kwon S.-W."/>
        </authorList>
    </citation>
    <scope>NUCLEOTIDE SEQUENCE [LARGE SCALE GENOMIC DNA]</scope>
    <source>
        <strain evidence="19 20">5GH32-13</strain>
    </source>
</reference>
<name>A0A3B7MS13_9BACT</name>
<dbReference type="PANTHER" id="PTHR32552:SF68">
    <property type="entry name" value="FERRICHROME OUTER MEMBRANE TRANSPORTER_PHAGE RECEPTOR"/>
    <property type="match status" value="1"/>
</dbReference>
<dbReference type="Gene3D" id="2.170.130.10">
    <property type="entry name" value="TonB-dependent receptor, plug domain"/>
    <property type="match status" value="1"/>
</dbReference>
<keyword evidence="10 15" id="KW-0798">TonB box</keyword>
<dbReference type="InterPro" id="IPR036942">
    <property type="entry name" value="Beta-barrel_TonB_sf"/>
</dbReference>
<evidence type="ECO:0000256" key="13">
    <source>
        <dbReference type="ARBA" id="ARBA00023237"/>
    </source>
</evidence>
<evidence type="ECO:0000256" key="1">
    <source>
        <dbReference type="ARBA" id="ARBA00004571"/>
    </source>
</evidence>
<protein>
    <submittedName>
        <fullName evidence="19">TonB-dependent siderophore receptor</fullName>
    </submittedName>
</protein>
<dbReference type="NCBIfam" id="TIGR01783">
    <property type="entry name" value="TonB-siderophor"/>
    <property type="match status" value="1"/>
</dbReference>
<dbReference type="GO" id="GO:0009279">
    <property type="term" value="C:cell outer membrane"/>
    <property type="evidence" value="ECO:0007669"/>
    <property type="project" value="UniProtKB-SubCell"/>
</dbReference>
<comment type="subcellular location">
    <subcellularLocation>
        <location evidence="1 14">Cell outer membrane</location>
        <topology evidence="1 14">Multi-pass membrane protein</topology>
    </subcellularLocation>
</comment>
<dbReference type="PANTHER" id="PTHR32552">
    <property type="entry name" value="FERRICHROME IRON RECEPTOR-RELATED"/>
    <property type="match status" value="1"/>
</dbReference>
<comment type="similarity">
    <text evidence="2 14 15">Belongs to the TonB-dependent receptor family.</text>
</comment>
<evidence type="ECO:0000256" key="15">
    <source>
        <dbReference type="RuleBase" id="RU003357"/>
    </source>
</evidence>
<evidence type="ECO:0000256" key="2">
    <source>
        <dbReference type="ARBA" id="ARBA00009810"/>
    </source>
</evidence>
<sequence>MKIKLLSTILCCTFLLICSLAQAQGGGTLHGKVYSSDGQPAEGVSVVLVGKKHATTTNTLGEYKITGIAPGNYILRVSSVELKPVEKEISIKENEVAEYDFRLTENHAFLEEIVIAGRKNKFYSKESQSVAKMPLSRLENPQVYTSIPKNLLREQMVIDFGSALRNAPGLYKIQGSRGINSDGASFYSLRGFRTEASMVDGVPGQTNGDYDPASIERIEVLKGPSATLFGGAVTSFGGMVNIITKKPLDTLGGEVSYTTGSFNLNRVMADIYGPLNKEKTVLFRLNASYHHQLSWQDAGFKKTMFLAPSLELRASERLKINLNADFYSAEATSPSAVFLNRTRPFVAHEPGELNFDWKRSYTSNDLTMKTPTVNVRAVGTYKLSENWTSQTVISSNTRKSDGYYQYQFIRKATDDSLERNVSLQNTINTALDIQQNFTGNFKIAGFKNRLLVGIDYLRLKVNNDNSPYIVYDFVNGTLNDDKNYTKISKYGVDQKIMASTAAPTRNHGSTYIYSAYASDVVNLTPNLLAMLSLRVDRFDSKGTINHATNAVMANSNYQQTAFSPKFGLVYEVIKKQVSVFGNYMNGFSNVAPVTQPIPELSGNFKPQQANQFEGGVKLELFNNQLNFTASYYDIKVDNITRPDVYKQNGVDYNVTVQDGTQTSKGIEFELNANPLPGLNINGGYAHNNSKLTKTTAALQDRRPAAAGPADLANLWVSYSILKGDFKGLGMGAGGTYTGKHMTANSATTGVFTFDSYTLLNATVFYETRRFRLGVKFDNITDEQYFLGQGTITPQMPMNVLANVAVKL</sequence>
<dbReference type="SUPFAM" id="SSF56935">
    <property type="entry name" value="Porins"/>
    <property type="match status" value="1"/>
</dbReference>
<evidence type="ECO:0000256" key="7">
    <source>
        <dbReference type="ARBA" id="ARBA00022729"/>
    </source>
</evidence>
<feature type="chain" id="PRO_5017783419" evidence="16">
    <location>
        <begin position="24"/>
        <end position="807"/>
    </location>
</feature>
<keyword evidence="12 19" id="KW-0675">Receptor</keyword>
<gene>
    <name evidence="19" type="ORF">D3H65_26545</name>
</gene>
<dbReference type="Pfam" id="PF13715">
    <property type="entry name" value="CarbopepD_reg_2"/>
    <property type="match status" value="1"/>
</dbReference>
<evidence type="ECO:0000313" key="20">
    <source>
        <dbReference type="Proteomes" id="UP000263900"/>
    </source>
</evidence>
<dbReference type="EMBL" id="CP032157">
    <property type="protein sequence ID" value="AXY77324.1"/>
    <property type="molecule type" value="Genomic_DNA"/>
</dbReference>
<feature type="signal peptide" evidence="16">
    <location>
        <begin position="1"/>
        <end position="23"/>
    </location>
</feature>
<dbReference type="OrthoDB" id="9758472at2"/>
<keyword evidence="4 14" id="KW-1134">Transmembrane beta strand</keyword>
<dbReference type="GO" id="GO:0015891">
    <property type="term" value="P:siderophore transport"/>
    <property type="evidence" value="ECO:0007669"/>
    <property type="project" value="InterPro"/>
</dbReference>
<evidence type="ECO:0000256" key="8">
    <source>
        <dbReference type="ARBA" id="ARBA00023004"/>
    </source>
</evidence>
<dbReference type="Pfam" id="PF00593">
    <property type="entry name" value="TonB_dep_Rec_b-barrel"/>
    <property type="match status" value="1"/>
</dbReference>
<evidence type="ECO:0000313" key="19">
    <source>
        <dbReference type="EMBL" id="AXY77324.1"/>
    </source>
</evidence>
<evidence type="ECO:0000256" key="10">
    <source>
        <dbReference type="ARBA" id="ARBA00023077"/>
    </source>
</evidence>
<dbReference type="Gene3D" id="2.60.40.1120">
    <property type="entry name" value="Carboxypeptidase-like, regulatory domain"/>
    <property type="match status" value="1"/>
</dbReference>
<keyword evidence="9" id="KW-0406">Ion transport</keyword>
<accession>A0A3B7MS13</accession>
<evidence type="ECO:0000256" key="3">
    <source>
        <dbReference type="ARBA" id="ARBA00022448"/>
    </source>
</evidence>
<evidence type="ECO:0000259" key="17">
    <source>
        <dbReference type="Pfam" id="PF00593"/>
    </source>
</evidence>
<keyword evidence="13 14" id="KW-0998">Cell outer membrane</keyword>
<organism evidence="19 20">
    <name type="scientific">Paraflavitalea soli</name>
    <dbReference type="NCBI Taxonomy" id="2315862"/>
    <lineage>
        <taxon>Bacteria</taxon>
        <taxon>Pseudomonadati</taxon>
        <taxon>Bacteroidota</taxon>
        <taxon>Chitinophagia</taxon>
        <taxon>Chitinophagales</taxon>
        <taxon>Chitinophagaceae</taxon>
        <taxon>Paraflavitalea</taxon>
    </lineage>
</organism>
<evidence type="ECO:0000256" key="16">
    <source>
        <dbReference type="SAM" id="SignalP"/>
    </source>
</evidence>
<dbReference type="InterPro" id="IPR010105">
    <property type="entry name" value="TonB_sidphr_rcpt"/>
</dbReference>
<keyword evidence="6 14" id="KW-0812">Transmembrane</keyword>
<dbReference type="Proteomes" id="UP000263900">
    <property type="component" value="Chromosome"/>
</dbReference>
<dbReference type="GO" id="GO:0038023">
    <property type="term" value="F:signaling receptor activity"/>
    <property type="evidence" value="ECO:0007669"/>
    <property type="project" value="InterPro"/>
</dbReference>
<evidence type="ECO:0000256" key="14">
    <source>
        <dbReference type="PROSITE-ProRule" id="PRU01360"/>
    </source>
</evidence>
<keyword evidence="20" id="KW-1185">Reference proteome</keyword>
<evidence type="ECO:0000256" key="5">
    <source>
        <dbReference type="ARBA" id="ARBA00022496"/>
    </source>
</evidence>
<evidence type="ECO:0000256" key="9">
    <source>
        <dbReference type="ARBA" id="ARBA00023065"/>
    </source>
</evidence>
<evidence type="ECO:0000259" key="18">
    <source>
        <dbReference type="Pfam" id="PF07715"/>
    </source>
</evidence>
<keyword evidence="11 14" id="KW-0472">Membrane</keyword>
<feature type="domain" description="TonB-dependent receptor plug" evidence="18">
    <location>
        <begin position="139"/>
        <end position="231"/>
    </location>
</feature>
<dbReference type="CDD" id="cd01347">
    <property type="entry name" value="ligand_gated_channel"/>
    <property type="match status" value="1"/>
</dbReference>
<dbReference type="Pfam" id="PF07715">
    <property type="entry name" value="Plug"/>
    <property type="match status" value="1"/>
</dbReference>
<dbReference type="InterPro" id="IPR012910">
    <property type="entry name" value="Plug_dom"/>
</dbReference>
<dbReference type="InterPro" id="IPR039426">
    <property type="entry name" value="TonB-dep_rcpt-like"/>
</dbReference>
<evidence type="ECO:0000256" key="4">
    <source>
        <dbReference type="ARBA" id="ARBA00022452"/>
    </source>
</evidence>
<keyword evidence="7 16" id="KW-0732">Signal</keyword>
<dbReference type="AlphaFoldDB" id="A0A3B7MS13"/>
<dbReference type="InterPro" id="IPR000531">
    <property type="entry name" value="Beta-barrel_TonB"/>
</dbReference>
<evidence type="ECO:0000256" key="12">
    <source>
        <dbReference type="ARBA" id="ARBA00023170"/>
    </source>
</evidence>
<dbReference type="Gene3D" id="2.40.170.20">
    <property type="entry name" value="TonB-dependent receptor, beta-barrel domain"/>
    <property type="match status" value="1"/>
</dbReference>
<dbReference type="GO" id="GO:0015344">
    <property type="term" value="F:siderophore uptake transmembrane transporter activity"/>
    <property type="evidence" value="ECO:0007669"/>
    <property type="project" value="TreeGrafter"/>
</dbReference>
<dbReference type="InterPro" id="IPR008969">
    <property type="entry name" value="CarboxyPept-like_regulatory"/>
</dbReference>
<keyword evidence="5" id="KW-0410">Iron transport</keyword>
<dbReference type="InterPro" id="IPR037066">
    <property type="entry name" value="Plug_dom_sf"/>
</dbReference>
<evidence type="ECO:0000256" key="6">
    <source>
        <dbReference type="ARBA" id="ARBA00022692"/>
    </source>
</evidence>
<dbReference type="RefSeq" id="WP_119053200.1">
    <property type="nucleotide sequence ID" value="NZ_CP032157.1"/>
</dbReference>
<dbReference type="KEGG" id="pseg:D3H65_26545"/>
<dbReference type="PROSITE" id="PS52016">
    <property type="entry name" value="TONB_DEPENDENT_REC_3"/>
    <property type="match status" value="1"/>
</dbReference>
<proteinExistence type="inferred from homology"/>